<feature type="binding site" evidence="17">
    <location>
        <begin position="111"/>
        <end position="115"/>
    </location>
    <ligand>
        <name>NAD(+)</name>
        <dbReference type="ChEBI" id="CHEBI:57540"/>
    </ligand>
</feature>
<dbReference type="Pfam" id="PF01761">
    <property type="entry name" value="DHQ_synthase"/>
    <property type="match status" value="1"/>
</dbReference>
<reference evidence="20 21" key="1">
    <citation type="submission" date="2023-07" db="EMBL/GenBank/DDBJ databases">
        <title>Genomic Encyclopedia of Type Strains, Phase IV (KMG-IV): sequencing the most valuable type-strain genomes for metagenomic binning, comparative biology and taxonomic classification.</title>
        <authorList>
            <person name="Goeker M."/>
        </authorList>
    </citation>
    <scope>NUCLEOTIDE SEQUENCE [LARGE SCALE GENOMIC DNA]</scope>
    <source>
        <strain evidence="20 21">DSM 12751</strain>
    </source>
</reference>
<comment type="cofactor">
    <cofactor evidence="17">
        <name>Co(2+)</name>
        <dbReference type="ChEBI" id="CHEBI:48828"/>
    </cofactor>
    <cofactor evidence="17">
        <name>Zn(2+)</name>
        <dbReference type="ChEBI" id="CHEBI:29105"/>
    </cofactor>
    <text evidence="17">Binds 1 divalent metal cation per subunit. Can use either Co(2+) or Zn(2+).</text>
</comment>
<feature type="binding site" evidence="17">
    <location>
        <position position="252"/>
    </location>
    <ligand>
        <name>Zn(2+)</name>
        <dbReference type="ChEBI" id="CHEBI:29105"/>
    </ligand>
</feature>
<feature type="binding site" evidence="17">
    <location>
        <position position="147"/>
    </location>
    <ligand>
        <name>NAD(+)</name>
        <dbReference type="ChEBI" id="CHEBI:57540"/>
    </ligand>
</feature>
<dbReference type="PANTHER" id="PTHR43622:SF7">
    <property type="entry name" value="3-DEHYDROQUINATE SYNTHASE, CHLOROPLASTIC"/>
    <property type="match status" value="1"/>
</dbReference>
<evidence type="ECO:0000256" key="15">
    <source>
        <dbReference type="ARBA" id="ARBA00023239"/>
    </source>
</evidence>
<keyword evidence="14 17" id="KW-0057">Aromatic amino acid biosynthesis</keyword>
<dbReference type="NCBIfam" id="TIGR01357">
    <property type="entry name" value="aroB"/>
    <property type="match status" value="1"/>
</dbReference>
<feature type="binding site" evidence="17">
    <location>
        <position position="156"/>
    </location>
    <ligand>
        <name>NAD(+)</name>
        <dbReference type="ChEBI" id="CHEBI:57540"/>
    </ligand>
</feature>
<feature type="binding site" evidence="17">
    <location>
        <position position="189"/>
    </location>
    <ligand>
        <name>Zn(2+)</name>
        <dbReference type="ChEBI" id="CHEBI:29105"/>
    </ligand>
</feature>
<feature type="binding site" evidence="17">
    <location>
        <position position="269"/>
    </location>
    <ligand>
        <name>Zn(2+)</name>
        <dbReference type="ChEBI" id="CHEBI:29105"/>
    </ligand>
</feature>
<keyword evidence="8 17" id="KW-0963">Cytoplasm</keyword>
<dbReference type="PIRSF" id="PIRSF001455">
    <property type="entry name" value="DHQ_synth"/>
    <property type="match status" value="1"/>
</dbReference>
<dbReference type="InterPro" id="IPR050071">
    <property type="entry name" value="Dehydroquinate_synthase"/>
</dbReference>
<evidence type="ECO:0000313" key="21">
    <source>
        <dbReference type="Proteomes" id="UP001235840"/>
    </source>
</evidence>
<feature type="domain" description="3-dehydroquinate synthase N-terminal" evidence="18">
    <location>
        <begin position="73"/>
        <end position="184"/>
    </location>
</feature>
<dbReference type="Gene3D" id="1.20.1090.10">
    <property type="entry name" value="Dehydroquinate synthase-like - alpha domain"/>
    <property type="match status" value="1"/>
</dbReference>
<protein>
    <recommendedName>
        <fullName evidence="7 17">3-dehydroquinate synthase</fullName>
        <shortName evidence="17">DHQS</shortName>
        <ecNumber evidence="6 17">4.2.3.4</ecNumber>
    </recommendedName>
</protein>
<evidence type="ECO:0000256" key="14">
    <source>
        <dbReference type="ARBA" id="ARBA00023141"/>
    </source>
</evidence>
<evidence type="ECO:0000256" key="3">
    <source>
        <dbReference type="ARBA" id="ARBA00004496"/>
    </source>
</evidence>
<dbReference type="Pfam" id="PF24621">
    <property type="entry name" value="DHQS_C"/>
    <property type="match status" value="1"/>
</dbReference>
<keyword evidence="11 17" id="KW-0547">Nucleotide-binding</keyword>
<dbReference type="SUPFAM" id="SSF56796">
    <property type="entry name" value="Dehydroquinate synthase-like"/>
    <property type="match status" value="1"/>
</dbReference>
<evidence type="ECO:0000259" key="18">
    <source>
        <dbReference type="Pfam" id="PF01761"/>
    </source>
</evidence>
<evidence type="ECO:0000256" key="8">
    <source>
        <dbReference type="ARBA" id="ARBA00022490"/>
    </source>
</evidence>
<comment type="function">
    <text evidence="17">Catalyzes the conversion of 3-deoxy-D-arabino-heptulosonate 7-phosphate (DAHP) to dehydroquinate (DHQ).</text>
</comment>
<evidence type="ECO:0000313" key="20">
    <source>
        <dbReference type="EMBL" id="MDQ0165473.1"/>
    </source>
</evidence>
<dbReference type="Proteomes" id="UP001235840">
    <property type="component" value="Unassembled WGS sequence"/>
</dbReference>
<evidence type="ECO:0000256" key="4">
    <source>
        <dbReference type="ARBA" id="ARBA00004661"/>
    </source>
</evidence>
<name>A0ABT9VWV0_9BACI</name>
<evidence type="ECO:0000256" key="12">
    <source>
        <dbReference type="ARBA" id="ARBA00022833"/>
    </source>
</evidence>
<keyword evidence="13 17" id="KW-0520">NAD</keyword>
<dbReference type="RefSeq" id="WP_307392637.1">
    <property type="nucleotide sequence ID" value="NZ_BAAADK010000011.1"/>
</dbReference>
<comment type="caution">
    <text evidence="20">The sequence shown here is derived from an EMBL/GenBank/DDBJ whole genome shotgun (WGS) entry which is preliminary data.</text>
</comment>
<evidence type="ECO:0000259" key="19">
    <source>
        <dbReference type="Pfam" id="PF24621"/>
    </source>
</evidence>
<proteinExistence type="inferred from homology"/>
<keyword evidence="16 17" id="KW-0170">Cobalt</keyword>
<comment type="subcellular location">
    <subcellularLocation>
        <location evidence="3 17">Cytoplasm</location>
    </subcellularLocation>
</comment>
<comment type="cofactor">
    <cofactor evidence="2 17">
        <name>NAD(+)</name>
        <dbReference type="ChEBI" id="CHEBI:57540"/>
    </cofactor>
</comment>
<evidence type="ECO:0000256" key="5">
    <source>
        <dbReference type="ARBA" id="ARBA00005412"/>
    </source>
</evidence>
<comment type="pathway">
    <text evidence="4 17">Metabolic intermediate biosynthesis; chorismate biosynthesis; chorismate from D-erythrose 4-phosphate and phosphoenolpyruvate: step 2/7.</text>
</comment>
<keyword evidence="9 17" id="KW-0028">Amino-acid biosynthesis</keyword>
<keyword evidence="21" id="KW-1185">Reference proteome</keyword>
<evidence type="ECO:0000256" key="2">
    <source>
        <dbReference type="ARBA" id="ARBA00001911"/>
    </source>
</evidence>
<evidence type="ECO:0000256" key="7">
    <source>
        <dbReference type="ARBA" id="ARBA00017684"/>
    </source>
</evidence>
<evidence type="ECO:0000256" key="16">
    <source>
        <dbReference type="ARBA" id="ARBA00023285"/>
    </source>
</evidence>
<dbReference type="PANTHER" id="PTHR43622">
    <property type="entry name" value="3-DEHYDROQUINATE SYNTHASE"/>
    <property type="match status" value="1"/>
</dbReference>
<comment type="similarity">
    <text evidence="5 17">Belongs to the sugar phosphate cyclases superfamily. Dehydroquinate synthase family.</text>
</comment>
<evidence type="ECO:0000256" key="1">
    <source>
        <dbReference type="ARBA" id="ARBA00001393"/>
    </source>
</evidence>
<sequence length="364" mass="39960">MEALQTIQVKLGERSYPIWIGPHLLQELPSYLEKLKVTTKQKLLIVTDSHVEPWYLTGLKEGLEQAGYFVCSYTIPAGEESKSLQQYEQVLTYALEQKLDRRSIVLALGGGVVGDLAGFVASTFMRGVGFIQLPTTVLAHDSSVGGKVAVNHPLGKNLIGSFYQPLAVIYDTMTLKSLPKREVASGLAEVIKLGLIKDRSFLEWLAEHKVQLLGLEEPFLSHALGVACQIKADIVSKDEREEGIRALLNLGHTFGHALESLGGYGKYTHGEAVSIGMVMAAQTSEYVYGRDDLKQQVQEILSSYGLPVAYNTDWSEKQILDKMYLDKKVLAGALNLVLLEDIGNGKVVPDVAPELIINAIKAHK</sequence>
<dbReference type="InterPro" id="IPR030963">
    <property type="entry name" value="DHQ_synth_fam"/>
</dbReference>
<dbReference type="EMBL" id="JAUSTY010000005">
    <property type="protein sequence ID" value="MDQ0165473.1"/>
    <property type="molecule type" value="Genomic_DNA"/>
</dbReference>
<accession>A0ABT9VWV0</accession>
<evidence type="ECO:0000256" key="10">
    <source>
        <dbReference type="ARBA" id="ARBA00022723"/>
    </source>
</evidence>
<evidence type="ECO:0000256" key="17">
    <source>
        <dbReference type="HAMAP-Rule" id="MF_00110"/>
    </source>
</evidence>
<comment type="catalytic activity">
    <reaction evidence="1 17">
        <text>7-phospho-2-dehydro-3-deoxy-D-arabino-heptonate = 3-dehydroquinate + phosphate</text>
        <dbReference type="Rhea" id="RHEA:21968"/>
        <dbReference type="ChEBI" id="CHEBI:32364"/>
        <dbReference type="ChEBI" id="CHEBI:43474"/>
        <dbReference type="ChEBI" id="CHEBI:58394"/>
        <dbReference type="EC" id="4.2.3.4"/>
    </reaction>
</comment>
<evidence type="ECO:0000256" key="13">
    <source>
        <dbReference type="ARBA" id="ARBA00023027"/>
    </source>
</evidence>
<keyword evidence="12 17" id="KW-0862">Zinc</keyword>
<dbReference type="InterPro" id="IPR016037">
    <property type="entry name" value="DHQ_synth_AroB"/>
</dbReference>
<evidence type="ECO:0000256" key="9">
    <source>
        <dbReference type="ARBA" id="ARBA00022605"/>
    </source>
</evidence>
<evidence type="ECO:0000256" key="6">
    <source>
        <dbReference type="ARBA" id="ARBA00013031"/>
    </source>
</evidence>
<feature type="domain" description="3-dehydroquinate synthase C-terminal" evidence="19">
    <location>
        <begin position="186"/>
        <end position="329"/>
    </location>
</feature>
<dbReference type="CDD" id="cd08195">
    <property type="entry name" value="DHQS"/>
    <property type="match status" value="1"/>
</dbReference>
<keyword evidence="15 17" id="KW-0456">Lyase</keyword>
<dbReference type="Gene3D" id="3.40.50.1970">
    <property type="match status" value="1"/>
</dbReference>
<keyword evidence="10 17" id="KW-0479">Metal-binding</keyword>
<dbReference type="InterPro" id="IPR056179">
    <property type="entry name" value="DHQS_C"/>
</dbReference>
<dbReference type="GO" id="GO:0003856">
    <property type="term" value="F:3-dehydroquinate synthase activity"/>
    <property type="evidence" value="ECO:0007669"/>
    <property type="project" value="UniProtKB-EC"/>
</dbReference>
<organism evidence="20 21">
    <name type="scientific">Caldalkalibacillus horti</name>
    <dbReference type="NCBI Taxonomy" id="77523"/>
    <lineage>
        <taxon>Bacteria</taxon>
        <taxon>Bacillati</taxon>
        <taxon>Bacillota</taxon>
        <taxon>Bacilli</taxon>
        <taxon>Bacillales</taxon>
        <taxon>Bacillaceae</taxon>
        <taxon>Caldalkalibacillus</taxon>
    </lineage>
</organism>
<feature type="binding site" evidence="17">
    <location>
        <begin position="135"/>
        <end position="136"/>
    </location>
    <ligand>
        <name>NAD(+)</name>
        <dbReference type="ChEBI" id="CHEBI:57540"/>
    </ligand>
</feature>
<gene>
    <name evidence="17" type="primary">aroB</name>
    <name evidence="20" type="ORF">J2S11_001374</name>
</gene>
<dbReference type="HAMAP" id="MF_00110">
    <property type="entry name" value="DHQ_synthase"/>
    <property type="match status" value="1"/>
</dbReference>
<dbReference type="InterPro" id="IPR030960">
    <property type="entry name" value="DHQS/DOIS_N"/>
</dbReference>
<dbReference type="EC" id="4.2.3.4" evidence="6 17"/>
<comment type="caution">
    <text evidence="17">Lacks conserved residue(s) required for the propagation of feature annotation.</text>
</comment>
<evidence type="ECO:0000256" key="11">
    <source>
        <dbReference type="ARBA" id="ARBA00022741"/>
    </source>
</evidence>